<dbReference type="Gene3D" id="3.40.630.10">
    <property type="entry name" value="Zn peptidases"/>
    <property type="match status" value="1"/>
</dbReference>
<organism evidence="7 8">
    <name type="scientific">Massilimicrobiota timonensis</name>
    <dbReference type="NCBI Taxonomy" id="1776392"/>
    <lineage>
        <taxon>Bacteria</taxon>
        <taxon>Bacillati</taxon>
        <taxon>Bacillota</taxon>
        <taxon>Erysipelotrichia</taxon>
        <taxon>Erysipelotrichales</taxon>
        <taxon>Erysipelotrichaceae</taxon>
        <taxon>Massilimicrobiota</taxon>
    </lineage>
</organism>
<evidence type="ECO:0000256" key="5">
    <source>
        <dbReference type="ARBA" id="ARBA00022801"/>
    </source>
</evidence>
<reference evidence="8" key="1">
    <citation type="submission" date="2023-06" db="EMBL/GenBank/DDBJ databases">
        <title>Identification and characterization of horizontal gene transfer across gut microbiota members of farm animals based on homology search.</title>
        <authorList>
            <person name="Zeman M."/>
            <person name="Kubasova T."/>
            <person name="Jahodarova E."/>
            <person name="Nykrynova M."/>
            <person name="Rychlik I."/>
        </authorList>
    </citation>
    <scope>NUCLEOTIDE SEQUENCE [LARGE SCALE GENOMIC DNA]</scope>
    <source>
        <strain evidence="8">ET341</strain>
    </source>
</reference>
<keyword evidence="2" id="KW-0031">Aminopeptidase</keyword>
<dbReference type="EMBL" id="JAUDCK010000003">
    <property type="protein sequence ID" value="MDM8195029.1"/>
    <property type="molecule type" value="Genomic_DNA"/>
</dbReference>
<dbReference type="Gene3D" id="2.40.30.40">
    <property type="entry name" value="Peptidase M42, domain 2"/>
    <property type="match status" value="1"/>
</dbReference>
<dbReference type="PANTHER" id="PTHR32481:SF0">
    <property type="entry name" value="AMINOPEPTIDASE YPDE-RELATED"/>
    <property type="match status" value="1"/>
</dbReference>
<sequence>MADLEMLKQFSLANGISGYEKNITRLMKTYLEEYADDIQYDGLGSLIAIQNGESPFKVLLTAHVDEIGFLVKNIDEHGFIQVQPVGGWNPRHLPSSLMNIETRDGQNIKGVMALKQQTPKEKVLTVDDLYLDVGAFSKQDVLDMGIGKGDPVTPVSDFIMMQNEKCVLSKAWDDRIGVAVMVEVMKRLHHEKIYPTLYVAGTVQEEVGLRGAKTVAQMVQPDLALAIDVTFSYDLPGGEQGDVRLGNGVALCVMDGSVIGHTGLLKQLENICRNHHIAYQLDMDLAGGTDSGELSKVGQGVMNLTISIPTRYMHSHYTMIHLDDFEATVDMLVAFLKEFDEDMYMSMVEDKR</sequence>
<keyword evidence="8" id="KW-1185">Reference proteome</keyword>
<accession>A0ABT7UFV9</accession>
<gene>
    <name evidence="7" type="ORF">QUV98_01725</name>
</gene>
<dbReference type="InterPro" id="IPR023367">
    <property type="entry name" value="Peptidase_M42_dom2"/>
</dbReference>
<dbReference type="PIRSF" id="PIRSF001123">
    <property type="entry name" value="PepA_GA"/>
    <property type="match status" value="1"/>
</dbReference>
<evidence type="ECO:0000256" key="3">
    <source>
        <dbReference type="ARBA" id="ARBA00022670"/>
    </source>
</evidence>
<dbReference type="SUPFAM" id="SSF53187">
    <property type="entry name" value="Zn-dependent exopeptidases"/>
    <property type="match status" value="1"/>
</dbReference>
<comment type="caution">
    <text evidence="7">The sequence shown here is derived from an EMBL/GenBank/DDBJ whole genome shotgun (WGS) entry which is preliminary data.</text>
</comment>
<evidence type="ECO:0000256" key="1">
    <source>
        <dbReference type="ARBA" id="ARBA00006272"/>
    </source>
</evidence>
<evidence type="ECO:0000256" key="6">
    <source>
        <dbReference type="PIRNR" id="PIRNR001123"/>
    </source>
</evidence>
<comment type="similarity">
    <text evidence="1 6">Belongs to the peptidase M42 family.</text>
</comment>
<keyword evidence="5" id="KW-0378">Hydrolase</keyword>
<evidence type="ECO:0000313" key="7">
    <source>
        <dbReference type="EMBL" id="MDM8195029.1"/>
    </source>
</evidence>
<keyword evidence="3" id="KW-0645">Protease</keyword>
<name>A0ABT7UFV9_9FIRM</name>
<proteinExistence type="inferred from homology"/>
<keyword evidence="4" id="KW-0479">Metal-binding</keyword>
<dbReference type="SUPFAM" id="SSF101821">
    <property type="entry name" value="Aminopeptidase/glucanase lid domain"/>
    <property type="match status" value="1"/>
</dbReference>
<evidence type="ECO:0000313" key="8">
    <source>
        <dbReference type="Proteomes" id="UP001529275"/>
    </source>
</evidence>
<dbReference type="Pfam" id="PF05343">
    <property type="entry name" value="Peptidase_M42"/>
    <property type="match status" value="1"/>
</dbReference>
<evidence type="ECO:0000256" key="4">
    <source>
        <dbReference type="ARBA" id="ARBA00022723"/>
    </source>
</evidence>
<protein>
    <submittedName>
        <fullName evidence="7">M42 family metallopeptidase</fullName>
    </submittedName>
</protein>
<dbReference type="InterPro" id="IPR008007">
    <property type="entry name" value="Peptidase_M42"/>
</dbReference>
<dbReference type="RefSeq" id="WP_289527138.1">
    <property type="nucleotide sequence ID" value="NZ_JAUDCK010000003.1"/>
</dbReference>
<dbReference type="Proteomes" id="UP001529275">
    <property type="component" value="Unassembled WGS sequence"/>
</dbReference>
<evidence type="ECO:0000256" key="2">
    <source>
        <dbReference type="ARBA" id="ARBA00022438"/>
    </source>
</evidence>
<dbReference type="PANTHER" id="PTHR32481">
    <property type="entry name" value="AMINOPEPTIDASE"/>
    <property type="match status" value="1"/>
</dbReference>
<dbReference type="InterPro" id="IPR051464">
    <property type="entry name" value="Peptidase_M42_aminopept"/>
</dbReference>
<dbReference type="CDD" id="cd05656">
    <property type="entry name" value="M42_Frv"/>
    <property type="match status" value="1"/>
</dbReference>